<evidence type="ECO:0000313" key="3">
    <source>
        <dbReference type="EMBL" id="AOW19516.1"/>
    </source>
</evidence>
<dbReference type="GO" id="GO:0016757">
    <property type="term" value="F:glycosyltransferase activity"/>
    <property type="evidence" value="ECO:0007669"/>
    <property type="project" value="InterPro"/>
</dbReference>
<dbReference type="EMBL" id="CP017478">
    <property type="protein sequence ID" value="AOW19516.1"/>
    <property type="molecule type" value="Genomic_DNA"/>
</dbReference>
<keyword evidence="4" id="KW-1185">Reference proteome</keyword>
<name>A0A1D8P4N0_9FLAO</name>
<dbReference type="Proteomes" id="UP000176050">
    <property type="component" value="Chromosome"/>
</dbReference>
<dbReference type="OrthoDB" id="1395864at2"/>
<dbReference type="Pfam" id="PF00534">
    <property type="entry name" value="Glycos_transf_1"/>
    <property type="match status" value="1"/>
</dbReference>
<feature type="domain" description="Glycosyl transferase family 1" evidence="2">
    <location>
        <begin position="193"/>
        <end position="353"/>
    </location>
</feature>
<gene>
    <name evidence="3" type="ORF">LPB138_01945</name>
</gene>
<dbReference type="InterPro" id="IPR001296">
    <property type="entry name" value="Glyco_trans_1"/>
</dbReference>
<organism evidence="3 4">
    <name type="scientific">Urechidicola croceus</name>
    <dbReference type="NCBI Taxonomy" id="1850246"/>
    <lineage>
        <taxon>Bacteria</taxon>
        <taxon>Pseudomonadati</taxon>
        <taxon>Bacteroidota</taxon>
        <taxon>Flavobacteriia</taxon>
        <taxon>Flavobacteriales</taxon>
        <taxon>Flavobacteriaceae</taxon>
        <taxon>Urechidicola</taxon>
    </lineage>
</organism>
<accession>A0A1D8P4N0</accession>
<evidence type="ECO:0000259" key="2">
    <source>
        <dbReference type="Pfam" id="PF00534"/>
    </source>
</evidence>
<sequence>MKFAIITHVVHMNDKQQLVAYEPYVREMNLWIKHVDEVQVVAPFSNELPTSIDTEYIHGDIDLKEVPYFDITSIKNSLKTIFIIPVILFQIYKSMRWADHIHLRCPGNMGLLGCIVQLFFPSKPKTVKYAGNWDPKSKQPFTYRIQKWIISNTFLTKNLNVLVYGVWENQSKNITPFFTATYSKKDIVEIKKKDFSNKIRFIFVGGFTIGKQPLISVKVIEQLKLKGFNIQLDMYGDGVQRNKVQDYILNNSLEAIVNLHGNVDKQTVKNAFQESHFLVFISKSEGWPKVVAEAMFWSCLPITTKVSCVPFMLDYGNRGVIVNTSVTEIVNVVETYLRNEKKYLKQVKNARNWSQNYTLEKFESEIKKLLKK</sequence>
<reference evidence="3 4" key="1">
    <citation type="submission" date="2016-10" db="EMBL/GenBank/DDBJ databases">
        <title>Lutibacter sp. LPB0138, isolated from marine gastropod.</title>
        <authorList>
            <person name="Kim E."/>
            <person name="Yi H."/>
        </authorList>
    </citation>
    <scope>NUCLEOTIDE SEQUENCE [LARGE SCALE GENOMIC DNA]</scope>
    <source>
        <strain evidence="3 4">LPB0138</strain>
    </source>
</reference>
<keyword evidence="1 3" id="KW-0808">Transferase</keyword>
<dbReference type="Gene3D" id="3.40.50.2000">
    <property type="entry name" value="Glycogen Phosphorylase B"/>
    <property type="match status" value="2"/>
</dbReference>
<protein>
    <submittedName>
        <fullName evidence="3">Glycosyl transferase</fullName>
    </submittedName>
</protein>
<evidence type="ECO:0000256" key="1">
    <source>
        <dbReference type="ARBA" id="ARBA00022679"/>
    </source>
</evidence>
<dbReference type="AlphaFoldDB" id="A0A1D8P4N0"/>
<dbReference type="KEGG" id="lul:LPB138_01945"/>
<proteinExistence type="predicted"/>
<dbReference type="PANTHER" id="PTHR46401">
    <property type="entry name" value="GLYCOSYLTRANSFERASE WBBK-RELATED"/>
    <property type="match status" value="1"/>
</dbReference>
<evidence type="ECO:0000313" key="4">
    <source>
        <dbReference type="Proteomes" id="UP000176050"/>
    </source>
</evidence>
<dbReference type="SUPFAM" id="SSF53756">
    <property type="entry name" value="UDP-Glycosyltransferase/glycogen phosphorylase"/>
    <property type="match status" value="1"/>
</dbReference>
<dbReference type="PANTHER" id="PTHR46401:SF2">
    <property type="entry name" value="GLYCOSYLTRANSFERASE WBBK-RELATED"/>
    <property type="match status" value="1"/>
</dbReference>
<dbReference type="RefSeq" id="WP_070235632.1">
    <property type="nucleotide sequence ID" value="NZ_CP017478.1"/>
</dbReference>
<dbReference type="STRING" id="1850246.LPB138_01945"/>
<dbReference type="GO" id="GO:0009103">
    <property type="term" value="P:lipopolysaccharide biosynthetic process"/>
    <property type="evidence" value="ECO:0007669"/>
    <property type="project" value="TreeGrafter"/>
</dbReference>